<reference evidence="1" key="1">
    <citation type="submission" date="2022-04" db="EMBL/GenBank/DDBJ databases">
        <title>Jade perch genome.</title>
        <authorList>
            <person name="Chao B."/>
        </authorList>
    </citation>
    <scope>NUCLEOTIDE SEQUENCE</scope>
    <source>
        <strain evidence="1">CB-2022</strain>
    </source>
</reference>
<evidence type="ECO:0000313" key="2">
    <source>
        <dbReference type="Proteomes" id="UP000831701"/>
    </source>
</evidence>
<comment type="caution">
    <text evidence="1">The sequence shown here is derived from an EMBL/GenBank/DDBJ whole genome shotgun (WGS) entry which is preliminary data.</text>
</comment>
<keyword evidence="2" id="KW-1185">Reference proteome</keyword>
<accession>A0ACB8WUD8</accession>
<protein>
    <submittedName>
        <fullName evidence="1">Uncharacterized protein</fullName>
    </submittedName>
</protein>
<dbReference type="Proteomes" id="UP000831701">
    <property type="component" value="Chromosome 6"/>
</dbReference>
<evidence type="ECO:0000313" key="1">
    <source>
        <dbReference type="EMBL" id="KAI3371652.1"/>
    </source>
</evidence>
<gene>
    <name evidence="1" type="ORF">L3Q82_024215</name>
</gene>
<name>A0ACB8WUD8_9TELE</name>
<organism evidence="1 2">
    <name type="scientific">Scortum barcoo</name>
    <name type="common">barcoo grunter</name>
    <dbReference type="NCBI Taxonomy" id="214431"/>
    <lineage>
        <taxon>Eukaryota</taxon>
        <taxon>Metazoa</taxon>
        <taxon>Chordata</taxon>
        <taxon>Craniata</taxon>
        <taxon>Vertebrata</taxon>
        <taxon>Euteleostomi</taxon>
        <taxon>Actinopterygii</taxon>
        <taxon>Neopterygii</taxon>
        <taxon>Teleostei</taxon>
        <taxon>Neoteleostei</taxon>
        <taxon>Acanthomorphata</taxon>
        <taxon>Eupercaria</taxon>
        <taxon>Centrarchiformes</taxon>
        <taxon>Terapontoidei</taxon>
        <taxon>Terapontidae</taxon>
        <taxon>Scortum</taxon>
    </lineage>
</organism>
<dbReference type="EMBL" id="CM041536">
    <property type="protein sequence ID" value="KAI3371652.1"/>
    <property type="molecule type" value="Genomic_DNA"/>
</dbReference>
<sequence length="755" mass="84354">MCEQAARYCRDGVHKLLNKEQAKLRAQESREQPKPVAGQDSEPATAAQSGNSGAQPGGIDGLVRWIVTKMSDNKNISSREYASSKEEVAVAQEQFFAPEPRRGISVILDVSMEMVRLGGRVEGGWRHPESAAHGQVQCALTHSSDLTAHCQGSAERAAGVTCTLIFRRADKDVMYKKNPSTPDLHVKCNLTSDSMPKTQPQTKLQIIKSLKTKSAAEAADIFNVSKCQVERIRIRLEETGGVHDKPRSGRPTGLTQGPQLAERMDREKWQKVDFSDASSIELHPNRRKYCRRPVGTRMDPRFTQKTVQFGGGKIMVWGYIQYGAPVTQFESNRAIMSLCYHGTCRQGSLYSDLSWLDSVRSDDGKLSLDEFQAFFSDGTLNEEELEKLFHTIDSDNTSFSSSFVLLFLSWSVNQGRLLYANYFAKHMGDYEGVLASLETLNLSILTFNGHGLHQKGKCMCERKRVLESLETLNLSILKAMDFTKKVYERGTNVEQFVTRFLLKESANQIQSLLSSVESAVDAIDEQHSQSGHLPAKVSPRMSERRNENIVPDYPPNNRVSAREAVRTINTASAQPATMSAGAGLERLTRRHAIKMVPAGGCSVEECGLAVGELVGYSSVKSVIFLDSVDKVNRVVESRVVIRGTFTPVLSLVNPAKKIIISDVPPFIRNEVLEKELARHWQLVSPIRLVPLSCNSPYLKHVVSFRRLVLMILNKGEEELNLAFKFRVDHFDYVVHATSENMKCLRCGREGHLIRF</sequence>
<proteinExistence type="predicted"/>